<dbReference type="RefSeq" id="WP_134158596.1">
    <property type="nucleotide sequence ID" value="NZ_BSUS01000001.1"/>
</dbReference>
<gene>
    <name evidence="3" type="ORF">C7445_102228</name>
</gene>
<sequence length="270" mass="29677">MSLELAMITPHTPRICHRDRIPEFQKPMVDAMLKCADLIDAVNPDVVVIISCHWMSSFIHYVDITPRHQGILTAVECPDLITDVPYDHPGHSELGRQLVDAGKAAGLQVVGIDDPTYVWDYGTVVPLRYLLNRRDIPVVDLSVCWAASIDESIRWGEVIGEVFLQSPLRIVFLASGALAHNLGRGPELWPNITEQALDREFCQYLVKGDKTSAVSMLPSYVRAAGVESGGRHVAVLLGVLRKQFTGELHGYGPSSGSGNPVLTIRYQDAG</sequence>
<keyword evidence="4" id="KW-1185">Reference proteome</keyword>
<dbReference type="AlphaFoldDB" id="A0A4R8LT39"/>
<comment type="caution">
    <text evidence="3">The sequence shown here is derived from an EMBL/GenBank/DDBJ whole genome shotgun (WGS) entry which is preliminary data.</text>
</comment>
<dbReference type="PANTHER" id="PTHR30096">
    <property type="entry name" value="4,5-DOPA DIOXYGENASE EXTRADIOL-LIKE PROTEIN"/>
    <property type="match status" value="1"/>
</dbReference>
<evidence type="ECO:0000313" key="4">
    <source>
        <dbReference type="Proteomes" id="UP000294581"/>
    </source>
</evidence>
<dbReference type="InterPro" id="IPR004183">
    <property type="entry name" value="Xdiol_dOase_suB"/>
</dbReference>
<organism evidence="3 4">
    <name type="scientific">Alicyclobacillus sacchari</name>
    <dbReference type="NCBI Taxonomy" id="392010"/>
    <lineage>
        <taxon>Bacteria</taxon>
        <taxon>Bacillati</taxon>
        <taxon>Bacillota</taxon>
        <taxon>Bacilli</taxon>
        <taxon>Bacillales</taxon>
        <taxon>Alicyclobacillaceae</taxon>
        <taxon>Alicyclobacillus</taxon>
    </lineage>
</organism>
<feature type="domain" description="Extradiol ring-cleavage dioxygenase class III enzyme subunit B" evidence="2">
    <location>
        <begin position="6"/>
        <end position="248"/>
    </location>
</feature>
<dbReference type="PANTHER" id="PTHR30096:SF9">
    <property type="entry name" value="4-HYDROXYPHENYLACETATE CATABOLISM PROTEIN"/>
    <property type="match status" value="1"/>
</dbReference>
<dbReference type="EMBL" id="SORF01000002">
    <property type="protein sequence ID" value="TDY50668.1"/>
    <property type="molecule type" value="Genomic_DNA"/>
</dbReference>
<dbReference type="GO" id="GO:0008198">
    <property type="term" value="F:ferrous iron binding"/>
    <property type="evidence" value="ECO:0007669"/>
    <property type="project" value="InterPro"/>
</dbReference>
<reference evidence="3 4" key="1">
    <citation type="submission" date="2019-03" db="EMBL/GenBank/DDBJ databases">
        <title>Genomic Encyclopedia of Type Strains, Phase IV (KMG-IV): sequencing the most valuable type-strain genomes for metagenomic binning, comparative biology and taxonomic classification.</title>
        <authorList>
            <person name="Goeker M."/>
        </authorList>
    </citation>
    <scope>NUCLEOTIDE SEQUENCE [LARGE SCALE GENOMIC DNA]</scope>
    <source>
        <strain evidence="3 4">DSM 17974</strain>
    </source>
</reference>
<protein>
    <submittedName>
        <fullName evidence="3">3,4-dihydroxyphenylacetate 2,3-dioxygenase</fullName>
    </submittedName>
</protein>
<evidence type="ECO:0000313" key="3">
    <source>
        <dbReference type="EMBL" id="TDY50668.1"/>
    </source>
</evidence>
<dbReference type="Pfam" id="PF02900">
    <property type="entry name" value="LigB"/>
    <property type="match status" value="1"/>
</dbReference>
<dbReference type="GO" id="GO:0016702">
    <property type="term" value="F:oxidoreductase activity, acting on single donors with incorporation of molecular oxygen, incorporation of two atoms of oxygen"/>
    <property type="evidence" value="ECO:0007669"/>
    <property type="project" value="UniProtKB-ARBA"/>
</dbReference>
<name>A0A4R8LT39_9BACL</name>
<evidence type="ECO:0000256" key="1">
    <source>
        <dbReference type="ARBA" id="ARBA00023002"/>
    </source>
</evidence>
<proteinExistence type="predicted"/>
<keyword evidence="3" id="KW-0223">Dioxygenase</keyword>
<dbReference type="SUPFAM" id="SSF53213">
    <property type="entry name" value="LigB-like"/>
    <property type="match status" value="1"/>
</dbReference>
<dbReference type="Gene3D" id="3.40.830.10">
    <property type="entry name" value="LigB-like"/>
    <property type="match status" value="1"/>
</dbReference>
<dbReference type="OrthoDB" id="1676816at2"/>
<evidence type="ECO:0000259" key="2">
    <source>
        <dbReference type="Pfam" id="PF02900"/>
    </source>
</evidence>
<accession>A0A4R8LT39</accession>
<keyword evidence="1" id="KW-0560">Oxidoreductase</keyword>
<dbReference type="Proteomes" id="UP000294581">
    <property type="component" value="Unassembled WGS sequence"/>
</dbReference>